<dbReference type="EMBL" id="JARKIE010000005">
    <property type="protein sequence ID" value="KAJ7707418.1"/>
    <property type="molecule type" value="Genomic_DNA"/>
</dbReference>
<keyword evidence="2" id="KW-1185">Reference proteome</keyword>
<organism evidence="1 2">
    <name type="scientific">Mycena rosella</name>
    <name type="common">Pink bonnet</name>
    <name type="synonym">Agaricus rosellus</name>
    <dbReference type="NCBI Taxonomy" id="1033263"/>
    <lineage>
        <taxon>Eukaryota</taxon>
        <taxon>Fungi</taxon>
        <taxon>Dikarya</taxon>
        <taxon>Basidiomycota</taxon>
        <taxon>Agaricomycotina</taxon>
        <taxon>Agaricomycetes</taxon>
        <taxon>Agaricomycetidae</taxon>
        <taxon>Agaricales</taxon>
        <taxon>Marasmiineae</taxon>
        <taxon>Mycenaceae</taxon>
        <taxon>Mycena</taxon>
    </lineage>
</organism>
<reference evidence="1" key="1">
    <citation type="submission" date="2023-03" db="EMBL/GenBank/DDBJ databases">
        <title>Massive genome expansion in bonnet fungi (Mycena s.s.) driven by repeated elements and novel gene families across ecological guilds.</title>
        <authorList>
            <consortium name="Lawrence Berkeley National Laboratory"/>
            <person name="Harder C.B."/>
            <person name="Miyauchi S."/>
            <person name="Viragh M."/>
            <person name="Kuo A."/>
            <person name="Thoen E."/>
            <person name="Andreopoulos B."/>
            <person name="Lu D."/>
            <person name="Skrede I."/>
            <person name="Drula E."/>
            <person name="Henrissat B."/>
            <person name="Morin E."/>
            <person name="Kohler A."/>
            <person name="Barry K."/>
            <person name="LaButti K."/>
            <person name="Morin E."/>
            <person name="Salamov A."/>
            <person name="Lipzen A."/>
            <person name="Mereny Z."/>
            <person name="Hegedus B."/>
            <person name="Baldrian P."/>
            <person name="Stursova M."/>
            <person name="Weitz H."/>
            <person name="Taylor A."/>
            <person name="Grigoriev I.V."/>
            <person name="Nagy L.G."/>
            <person name="Martin F."/>
            <person name="Kauserud H."/>
        </authorList>
    </citation>
    <scope>NUCLEOTIDE SEQUENCE</scope>
    <source>
        <strain evidence="1">CBHHK067</strain>
    </source>
</reference>
<evidence type="ECO:0000313" key="1">
    <source>
        <dbReference type="EMBL" id="KAJ7707418.1"/>
    </source>
</evidence>
<protein>
    <submittedName>
        <fullName evidence="1">Uncharacterized protein</fullName>
    </submittedName>
</protein>
<name>A0AAD7M9Z4_MYCRO</name>
<accession>A0AAD7M9Z4</accession>
<dbReference type="Proteomes" id="UP001221757">
    <property type="component" value="Unassembled WGS sequence"/>
</dbReference>
<comment type="caution">
    <text evidence="1">The sequence shown here is derived from an EMBL/GenBank/DDBJ whole genome shotgun (WGS) entry which is preliminary data.</text>
</comment>
<gene>
    <name evidence="1" type="ORF">B0H17DRAFT_517456</name>
</gene>
<sequence>MSTTIQGVFIVQSTSNESNDPRFDDLPRHPSTKLSASHWAETETGRQAFSKTFRIKRLRYPFPALLNADNEPLDYAVSEHRPSQDWLESKATALQRLVANKSSYTERGKDMSALRVTQMQYLASIWTLSSSETTEDKAYWDANAVRSAEYDQLLDTHFSALEDICLQVRRLRETLPCPAEDAWACQLSRLLNLAKETWAWAIESTGAQPQAQAMPRPYARTRDEIQVDLEYRPRSFGPGHGVYIARQVLDFEQLSTRRQKCLVTVRNRNAYRDRAILPVVVSEYKAFT</sequence>
<evidence type="ECO:0000313" key="2">
    <source>
        <dbReference type="Proteomes" id="UP001221757"/>
    </source>
</evidence>
<proteinExistence type="predicted"/>
<dbReference type="AlphaFoldDB" id="A0AAD7M9Z4"/>